<evidence type="ECO:0000313" key="2">
    <source>
        <dbReference type="EMBL" id="CAH0374103.1"/>
    </source>
</evidence>
<accession>A0A8J2SP94</accession>
<keyword evidence="3" id="KW-1185">Reference proteome</keyword>
<evidence type="ECO:0000313" key="3">
    <source>
        <dbReference type="Proteomes" id="UP000789595"/>
    </source>
</evidence>
<proteinExistence type="predicted"/>
<sequence>MRFVSDTLAKLEEGEWLLFLDGDAALSCGAWSAFTRTACRRSSPQAGYRLAEPLSLIAGSKYGVFLVRNDAWAREYLDRFATALEARPLLCATSTFPENAVAASVTTERDRCHYARVASLLDHAPHLVSVEAKRDPDAVERFVAGVRNATACWTRHRARHRAAVLDRGRAILKPGIAPKPFVPIRYEPEGSTTVAARTPRRANAKELRRAYERARQELKTIELEARPKSDRKPDLHAIEQAQLRRERRNE</sequence>
<gene>
    <name evidence="2" type="ORF">PECAL_4P13650</name>
</gene>
<dbReference type="AlphaFoldDB" id="A0A8J2SP94"/>
<reference evidence="2" key="1">
    <citation type="submission" date="2021-11" db="EMBL/GenBank/DDBJ databases">
        <authorList>
            <consortium name="Genoscope - CEA"/>
            <person name="William W."/>
        </authorList>
    </citation>
    <scope>NUCLEOTIDE SEQUENCE</scope>
</reference>
<dbReference type="Proteomes" id="UP000789595">
    <property type="component" value="Unassembled WGS sequence"/>
</dbReference>
<dbReference type="EMBL" id="CAKKNE010000004">
    <property type="protein sequence ID" value="CAH0374103.1"/>
    <property type="molecule type" value="Genomic_DNA"/>
</dbReference>
<evidence type="ECO:0000256" key="1">
    <source>
        <dbReference type="SAM" id="MobiDB-lite"/>
    </source>
</evidence>
<feature type="region of interest" description="Disordered" evidence="1">
    <location>
        <begin position="221"/>
        <end position="250"/>
    </location>
</feature>
<name>A0A8J2SP94_9STRA</name>
<organism evidence="2 3">
    <name type="scientific">Pelagomonas calceolata</name>
    <dbReference type="NCBI Taxonomy" id="35677"/>
    <lineage>
        <taxon>Eukaryota</taxon>
        <taxon>Sar</taxon>
        <taxon>Stramenopiles</taxon>
        <taxon>Ochrophyta</taxon>
        <taxon>Pelagophyceae</taxon>
        <taxon>Pelagomonadales</taxon>
        <taxon>Pelagomonadaceae</taxon>
        <taxon>Pelagomonas</taxon>
    </lineage>
</organism>
<protein>
    <submittedName>
        <fullName evidence="2">Uncharacterized protein</fullName>
    </submittedName>
</protein>
<comment type="caution">
    <text evidence="2">The sequence shown here is derived from an EMBL/GenBank/DDBJ whole genome shotgun (WGS) entry which is preliminary data.</text>
</comment>